<dbReference type="GO" id="GO:0005524">
    <property type="term" value="F:ATP binding"/>
    <property type="evidence" value="ECO:0007669"/>
    <property type="project" value="UniProtKB-KW"/>
</dbReference>
<evidence type="ECO:0000256" key="2">
    <source>
        <dbReference type="ARBA" id="ARBA00007577"/>
    </source>
</evidence>
<evidence type="ECO:0000313" key="21">
    <source>
        <dbReference type="EMBL" id="PRP85978.1"/>
    </source>
</evidence>
<dbReference type="EMBL" id="MDYQ01000037">
    <property type="protein sequence ID" value="PRP85978.1"/>
    <property type="molecule type" value="Genomic_DNA"/>
</dbReference>
<feature type="transmembrane region" description="Helical" evidence="18">
    <location>
        <begin position="221"/>
        <end position="243"/>
    </location>
</feature>
<evidence type="ECO:0000256" key="17">
    <source>
        <dbReference type="ARBA" id="ARBA00042968"/>
    </source>
</evidence>
<dbReference type="InterPro" id="IPR011527">
    <property type="entry name" value="ABC1_TM_dom"/>
</dbReference>
<evidence type="ECO:0000256" key="12">
    <source>
        <dbReference type="ARBA" id="ARBA00023065"/>
    </source>
</evidence>
<proteinExistence type="inferred from homology"/>
<comment type="caution">
    <text evidence="21">The sequence shown here is derived from an EMBL/GenBank/DDBJ whole genome shotgun (WGS) entry which is preliminary data.</text>
</comment>
<dbReference type="FunCoup" id="A0A2P6NPZ3">
    <property type="interactions" value="63"/>
</dbReference>
<evidence type="ECO:0000256" key="5">
    <source>
        <dbReference type="ARBA" id="ARBA00022692"/>
    </source>
</evidence>
<dbReference type="GO" id="GO:0005743">
    <property type="term" value="C:mitochondrial inner membrane"/>
    <property type="evidence" value="ECO:0007669"/>
    <property type="project" value="UniProtKB-SubCell"/>
</dbReference>
<evidence type="ECO:0000313" key="22">
    <source>
        <dbReference type="Proteomes" id="UP000241769"/>
    </source>
</evidence>
<keyword evidence="4" id="KW-0633">Potassium transport</keyword>
<keyword evidence="13" id="KW-0496">Mitochondrion</keyword>
<dbReference type="CDD" id="cd03249">
    <property type="entry name" value="ABC_MTABC3_MDL1_MDL2"/>
    <property type="match status" value="1"/>
</dbReference>
<evidence type="ECO:0000256" key="16">
    <source>
        <dbReference type="ARBA" id="ARBA00041416"/>
    </source>
</evidence>
<evidence type="ECO:0000256" key="9">
    <source>
        <dbReference type="ARBA" id="ARBA00022946"/>
    </source>
</evidence>
<evidence type="ECO:0000256" key="4">
    <source>
        <dbReference type="ARBA" id="ARBA00022538"/>
    </source>
</evidence>
<evidence type="ECO:0000256" key="7">
    <source>
        <dbReference type="ARBA" id="ARBA00022792"/>
    </source>
</evidence>
<evidence type="ECO:0000256" key="14">
    <source>
        <dbReference type="ARBA" id="ARBA00023136"/>
    </source>
</evidence>
<dbReference type="InParanoid" id="A0A2P6NPZ3"/>
<dbReference type="InterPro" id="IPR003593">
    <property type="entry name" value="AAA+_ATPase"/>
</dbReference>
<keyword evidence="3" id="KW-0813">Transport</keyword>
<dbReference type="Proteomes" id="UP000241769">
    <property type="component" value="Unassembled WGS sequence"/>
</dbReference>
<evidence type="ECO:0000256" key="6">
    <source>
        <dbReference type="ARBA" id="ARBA00022741"/>
    </source>
</evidence>
<keyword evidence="22" id="KW-1185">Reference proteome</keyword>
<dbReference type="PANTHER" id="PTHR43394">
    <property type="entry name" value="ATP-DEPENDENT PERMEASE MDL1, MITOCHONDRIAL"/>
    <property type="match status" value="1"/>
</dbReference>
<dbReference type="Pfam" id="PF00664">
    <property type="entry name" value="ABC_membrane"/>
    <property type="match status" value="1"/>
</dbReference>
<dbReference type="InterPro" id="IPR036640">
    <property type="entry name" value="ABC1_TM_sf"/>
</dbReference>
<organism evidence="21 22">
    <name type="scientific">Planoprotostelium fungivorum</name>
    <dbReference type="NCBI Taxonomy" id="1890364"/>
    <lineage>
        <taxon>Eukaryota</taxon>
        <taxon>Amoebozoa</taxon>
        <taxon>Evosea</taxon>
        <taxon>Variosea</taxon>
        <taxon>Cavosteliida</taxon>
        <taxon>Cavosteliaceae</taxon>
        <taxon>Planoprotostelium</taxon>
    </lineage>
</organism>
<keyword evidence="6" id="KW-0547">Nucleotide-binding</keyword>
<keyword evidence="8" id="KW-0067">ATP-binding</keyword>
<evidence type="ECO:0000256" key="11">
    <source>
        <dbReference type="ARBA" id="ARBA00022989"/>
    </source>
</evidence>
<evidence type="ECO:0000259" key="20">
    <source>
        <dbReference type="PROSITE" id="PS50929"/>
    </source>
</evidence>
<dbReference type="GO" id="GO:0015421">
    <property type="term" value="F:ABC-type oligopeptide transporter activity"/>
    <property type="evidence" value="ECO:0007669"/>
    <property type="project" value="TreeGrafter"/>
</dbReference>
<reference evidence="21 22" key="1">
    <citation type="journal article" date="2018" name="Genome Biol. Evol.">
        <title>Multiple Roots of Fruiting Body Formation in Amoebozoa.</title>
        <authorList>
            <person name="Hillmann F."/>
            <person name="Forbes G."/>
            <person name="Novohradska S."/>
            <person name="Ferling I."/>
            <person name="Riege K."/>
            <person name="Groth M."/>
            <person name="Westermann M."/>
            <person name="Marz M."/>
            <person name="Spaller T."/>
            <person name="Winckler T."/>
            <person name="Schaap P."/>
            <person name="Glockner G."/>
        </authorList>
    </citation>
    <scope>NUCLEOTIDE SEQUENCE [LARGE SCALE GENOMIC DNA]</scope>
    <source>
        <strain evidence="21 22">Jena</strain>
    </source>
</reference>
<dbReference type="InterPro" id="IPR003439">
    <property type="entry name" value="ABC_transporter-like_ATP-bd"/>
</dbReference>
<sequence length="781" mass="86591">MQRLLRCSHISLSPLRCLKIPRQYSSHITVNSVRPSYTWSLQARAVLNNPTFFKRSYTPSDRHWNYNEGVLRFLLELTDKEENESPQKRKGANTYPRYIWPSGLTNDVSEIEQEPGKDPDEDSPTRRAELERKLLEEEEKRHKLTIKLMLALPALGAAALYCIQELVFKYLEEENEIDEESLIDKEELDLPPPTHPDDLRVAQTRSIYSDLIQLLRPELHWFIAALISSFASSAISLYIPAFLGRFIDAVREGSKSNVSFSQGLTVAAAVIIGQAILNFLFNFSVSRICDNVSTRLRLGYFAALMNKDITFYDKNSTGELVSGMISDVTELKNAIKHTLAVGLKSTTAIVGGLASLFVISARLTTMIMIIMPSLVFIGTIYGRFLQNLSKNAQRALNKSTAVAEESLSNIRTVRSFTGEEIEQARYGEALRKYSDINNRLGLSVGLFHGFYNVCVSGGFGFILLYGGNLVSAGQMTGGALTSYLVQSSTLQSSMVSLSVLQSELVKGLSAAARIFDAMSQQPRIPIAGGRKTDVVGRIAFNNVTFRYPTRPNVWVLRKFSLNMEEGKKYALVGPSGSGKSTVAWLLERFYDPEAGSIMIDGFNLKTLDPQYLRNQISLVSQEPALFATSISENIRMGNPNSSMSDIVRAAKLANADGFIRNFPAGYDTVVGERGLQLSGGQKQRPSRIAIARAILKNAPILILDEATSALDTESEQLVQDALETLMKEKTVIMIAHRLSSIQRADQILVIKGGKVIETGTHKELMAKKAAYANLVSKQMFT</sequence>
<comment type="subcellular location">
    <subcellularLocation>
        <location evidence="1">Mitochondrion inner membrane</location>
        <topology evidence="1">Multi-pass membrane protein</topology>
    </subcellularLocation>
</comment>
<keyword evidence="10" id="KW-0630">Potassium</keyword>
<dbReference type="PANTHER" id="PTHR43394:SF17">
    <property type="entry name" value="MITOCHONDRIAL POTASSIUM CHANNEL ATP-BINDING SUBUNIT"/>
    <property type="match status" value="1"/>
</dbReference>
<feature type="transmembrane region" description="Helical" evidence="18">
    <location>
        <begin position="365"/>
        <end position="384"/>
    </location>
</feature>
<evidence type="ECO:0000256" key="1">
    <source>
        <dbReference type="ARBA" id="ARBA00004448"/>
    </source>
</evidence>
<keyword evidence="7" id="KW-0999">Mitochondrion inner membrane</keyword>
<feature type="transmembrane region" description="Helical" evidence="18">
    <location>
        <begin position="339"/>
        <end position="359"/>
    </location>
</feature>
<dbReference type="Gene3D" id="1.20.1560.10">
    <property type="entry name" value="ABC transporter type 1, transmembrane domain"/>
    <property type="match status" value="1"/>
</dbReference>
<evidence type="ECO:0000256" key="18">
    <source>
        <dbReference type="SAM" id="Phobius"/>
    </source>
</evidence>
<feature type="transmembrane region" description="Helical" evidence="18">
    <location>
        <begin position="263"/>
        <end position="285"/>
    </location>
</feature>
<keyword evidence="11 18" id="KW-1133">Transmembrane helix</keyword>
<evidence type="ECO:0000256" key="15">
    <source>
        <dbReference type="ARBA" id="ARBA00040439"/>
    </source>
</evidence>
<dbReference type="Pfam" id="PF00005">
    <property type="entry name" value="ABC_tran"/>
    <property type="match status" value="1"/>
</dbReference>
<dbReference type="PROSITE" id="PS50893">
    <property type="entry name" value="ABC_TRANSPORTER_2"/>
    <property type="match status" value="1"/>
</dbReference>
<dbReference type="OrthoDB" id="6500128at2759"/>
<gene>
    <name evidence="21" type="ORF">PROFUN_06100</name>
</gene>
<dbReference type="GO" id="GO:0090374">
    <property type="term" value="P:oligopeptide export from mitochondrion"/>
    <property type="evidence" value="ECO:0007669"/>
    <property type="project" value="TreeGrafter"/>
</dbReference>
<dbReference type="InterPro" id="IPR027417">
    <property type="entry name" value="P-loop_NTPase"/>
</dbReference>
<accession>A0A2P6NPZ3</accession>
<dbReference type="GO" id="GO:0006813">
    <property type="term" value="P:potassium ion transport"/>
    <property type="evidence" value="ECO:0007669"/>
    <property type="project" value="UniProtKB-KW"/>
</dbReference>
<comment type="similarity">
    <text evidence="2">Belongs to the ABC transporter superfamily. ABCB family. Multidrug resistance exporter (TC 3.A.1.201) subfamily.</text>
</comment>
<dbReference type="SMART" id="SM00382">
    <property type="entry name" value="AAA"/>
    <property type="match status" value="1"/>
</dbReference>
<dbReference type="InterPro" id="IPR039421">
    <property type="entry name" value="Type_1_exporter"/>
</dbReference>
<evidence type="ECO:0000256" key="13">
    <source>
        <dbReference type="ARBA" id="ARBA00023128"/>
    </source>
</evidence>
<keyword evidence="14 18" id="KW-0472">Membrane</keyword>
<dbReference type="Gene3D" id="3.40.50.300">
    <property type="entry name" value="P-loop containing nucleotide triphosphate hydrolases"/>
    <property type="match status" value="1"/>
</dbReference>
<evidence type="ECO:0000256" key="8">
    <source>
        <dbReference type="ARBA" id="ARBA00022840"/>
    </source>
</evidence>
<name>A0A2P6NPZ3_9EUKA</name>
<keyword evidence="12" id="KW-0406">Ion transport</keyword>
<dbReference type="AlphaFoldDB" id="A0A2P6NPZ3"/>
<feature type="domain" description="ABC transmembrane type-1" evidence="20">
    <location>
        <begin position="223"/>
        <end position="506"/>
    </location>
</feature>
<keyword evidence="9" id="KW-0809">Transit peptide</keyword>
<evidence type="ECO:0000256" key="3">
    <source>
        <dbReference type="ARBA" id="ARBA00022448"/>
    </source>
</evidence>
<feature type="domain" description="ABC transporter" evidence="19">
    <location>
        <begin position="538"/>
        <end position="777"/>
    </location>
</feature>
<evidence type="ECO:0000259" key="19">
    <source>
        <dbReference type="PROSITE" id="PS50893"/>
    </source>
</evidence>
<evidence type="ECO:0000256" key="10">
    <source>
        <dbReference type="ARBA" id="ARBA00022958"/>
    </source>
</evidence>
<dbReference type="SUPFAM" id="SSF90123">
    <property type="entry name" value="ABC transporter transmembrane region"/>
    <property type="match status" value="1"/>
</dbReference>
<keyword evidence="5 18" id="KW-0812">Transmembrane</keyword>
<dbReference type="PROSITE" id="PS50929">
    <property type="entry name" value="ABC_TM1F"/>
    <property type="match status" value="1"/>
</dbReference>
<dbReference type="SUPFAM" id="SSF52540">
    <property type="entry name" value="P-loop containing nucleoside triphosphate hydrolases"/>
    <property type="match status" value="1"/>
</dbReference>
<protein>
    <recommendedName>
        <fullName evidence="15">Mitochondrial potassium channel ATP-binding subunit</fullName>
    </recommendedName>
    <alternativeName>
        <fullName evidence="17">ATP-binding cassette sub-family B member 8, mitochondrial</fullName>
    </alternativeName>
    <alternativeName>
        <fullName evidence="16">Mitochondrial sulfonylurea-receptor</fullName>
    </alternativeName>
</protein>
<feature type="transmembrane region" description="Helical" evidence="18">
    <location>
        <begin position="440"/>
        <end position="465"/>
    </location>
</feature>
<dbReference type="FunFam" id="3.40.50.300:FF:000251">
    <property type="entry name" value="ABC transporter B family member 19"/>
    <property type="match status" value="1"/>
</dbReference>
<dbReference type="STRING" id="1890364.A0A2P6NPZ3"/>
<dbReference type="GO" id="GO:0016887">
    <property type="term" value="F:ATP hydrolysis activity"/>
    <property type="evidence" value="ECO:0007669"/>
    <property type="project" value="InterPro"/>
</dbReference>